<organism evidence="1 2">
    <name type="scientific">Zancudomyces culisetae</name>
    <name type="common">Gut fungus</name>
    <name type="synonym">Smittium culisetae</name>
    <dbReference type="NCBI Taxonomy" id="1213189"/>
    <lineage>
        <taxon>Eukaryota</taxon>
        <taxon>Fungi</taxon>
        <taxon>Fungi incertae sedis</taxon>
        <taxon>Zoopagomycota</taxon>
        <taxon>Kickxellomycotina</taxon>
        <taxon>Harpellomycetes</taxon>
        <taxon>Harpellales</taxon>
        <taxon>Legeriomycetaceae</taxon>
        <taxon>Zancudomyces</taxon>
    </lineage>
</organism>
<keyword evidence="2" id="KW-1185">Reference proteome</keyword>
<name>A0A1R1PT43_ZANCU</name>
<dbReference type="EMBL" id="LSSK01000241">
    <property type="protein sequence ID" value="OMH84165.1"/>
    <property type="molecule type" value="Genomic_DNA"/>
</dbReference>
<dbReference type="Proteomes" id="UP000188320">
    <property type="component" value="Unassembled WGS sequence"/>
</dbReference>
<sequence length="139" mass="15807">MTIESGINISQAYLDEYRHTTRVHSKLRDYLTNILNGTLHIDIFKSTQPKKKTLRKGTTIQKSVQTSSASILPSTVPLKNFTILFTIGCLGFKQKKVFNYILKRDLHEVEAAFLLFHTISLGTWGHVNEEDPNPGAYQK</sequence>
<comment type="caution">
    <text evidence="1">The sequence shown here is derived from an EMBL/GenBank/DDBJ whole genome shotgun (WGS) entry which is preliminary data.</text>
</comment>
<gene>
    <name evidence="1" type="ORF">AX774_g2308</name>
</gene>
<evidence type="ECO:0000313" key="1">
    <source>
        <dbReference type="EMBL" id="OMH84165.1"/>
    </source>
</evidence>
<reference evidence="2" key="1">
    <citation type="submission" date="2017-01" db="EMBL/GenBank/DDBJ databases">
        <authorList>
            <person name="Wang Y."/>
            <person name="White M."/>
            <person name="Kvist S."/>
            <person name="Moncalvo J.-M."/>
        </authorList>
    </citation>
    <scope>NUCLEOTIDE SEQUENCE [LARGE SCALE GENOMIC DNA]</scope>
    <source>
        <strain evidence="2">COL-18-3</strain>
    </source>
</reference>
<evidence type="ECO:0000313" key="2">
    <source>
        <dbReference type="Proteomes" id="UP000188320"/>
    </source>
</evidence>
<protein>
    <submittedName>
        <fullName evidence="1">Uncharacterized protein</fullName>
    </submittedName>
</protein>
<proteinExistence type="predicted"/>
<dbReference type="AlphaFoldDB" id="A0A1R1PT43"/>
<accession>A0A1R1PT43</accession>